<keyword evidence="2" id="KW-1185">Reference proteome</keyword>
<proteinExistence type="predicted"/>
<accession>A0A2R8B9T3</accession>
<name>A0A2R8B9T3_9RHOB</name>
<dbReference type="EMBL" id="OMOR01000001">
    <property type="protein sequence ID" value="SPH19795.1"/>
    <property type="molecule type" value="Genomic_DNA"/>
</dbReference>
<protein>
    <submittedName>
        <fullName evidence="1">Uncharacterized protein</fullName>
    </submittedName>
</protein>
<gene>
    <name evidence="1" type="ORF">ASD8599_00536</name>
</gene>
<evidence type="ECO:0000313" key="1">
    <source>
        <dbReference type="EMBL" id="SPH19795.1"/>
    </source>
</evidence>
<evidence type="ECO:0000313" key="2">
    <source>
        <dbReference type="Proteomes" id="UP000244880"/>
    </source>
</evidence>
<reference evidence="1 2" key="1">
    <citation type="submission" date="2018-03" db="EMBL/GenBank/DDBJ databases">
        <authorList>
            <person name="Keele B.F."/>
        </authorList>
    </citation>
    <scope>NUCLEOTIDE SEQUENCE [LARGE SCALE GENOMIC DNA]</scope>
    <source>
        <strain evidence="1 2">CECT 8599</strain>
    </source>
</reference>
<organism evidence="1 2">
    <name type="scientific">Ascidiaceihabitans donghaensis</name>
    <dbReference type="NCBI Taxonomy" id="1510460"/>
    <lineage>
        <taxon>Bacteria</taxon>
        <taxon>Pseudomonadati</taxon>
        <taxon>Pseudomonadota</taxon>
        <taxon>Alphaproteobacteria</taxon>
        <taxon>Rhodobacterales</taxon>
        <taxon>Paracoccaceae</taxon>
        <taxon>Ascidiaceihabitans</taxon>
    </lineage>
</organism>
<dbReference type="AlphaFoldDB" id="A0A2R8B9T3"/>
<sequence length="64" mass="6971">MSHGTPETIAASTVRRCTIAYEICATAPLGKLLFFNQKVKPTAKTQVLLVLDELTCVGAFLILY</sequence>
<dbReference type="Proteomes" id="UP000244880">
    <property type="component" value="Unassembled WGS sequence"/>
</dbReference>